<name>A0ABW3UU30_9BACL</name>
<evidence type="ECO:0000259" key="1">
    <source>
        <dbReference type="Pfam" id="PF01909"/>
    </source>
</evidence>
<organism evidence="2 3">
    <name type="scientific">Paenibacillus vulneris</name>
    <dbReference type="NCBI Taxonomy" id="1133364"/>
    <lineage>
        <taxon>Bacteria</taxon>
        <taxon>Bacillati</taxon>
        <taxon>Bacillota</taxon>
        <taxon>Bacilli</taxon>
        <taxon>Bacillales</taxon>
        <taxon>Paenibacillaceae</taxon>
        <taxon>Paenibacillus</taxon>
    </lineage>
</organism>
<proteinExistence type="predicted"/>
<evidence type="ECO:0000313" key="3">
    <source>
        <dbReference type="Proteomes" id="UP001597180"/>
    </source>
</evidence>
<keyword evidence="3" id="KW-1185">Reference proteome</keyword>
<evidence type="ECO:0000313" key="2">
    <source>
        <dbReference type="EMBL" id="MFD1223020.1"/>
    </source>
</evidence>
<feature type="domain" description="Polymerase nucleotidyl transferase" evidence="1">
    <location>
        <begin position="7"/>
        <end position="65"/>
    </location>
</feature>
<dbReference type="CDD" id="cd05403">
    <property type="entry name" value="NT_KNTase_like"/>
    <property type="match status" value="1"/>
</dbReference>
<sequence>MDANSIISNIVDSLKQINGVSAIVLGGSRARGSDTPTSDIDIGIYYHSEEELDLARLRQAAVFLDDDHRENLITGIGEWGSWINGGGWLQVEQTPVDLLFRDYHKVSQVTEQCVKGDITIDYQPGHPHGFVNAIYLAEIALCKVLWDPSGAIAELKRKTLPYPPLLQKAIIQKFFWEAGFSVDNGWKGIYKQDLSYIAGCCFRAVACLNQVLFAINETYLMNEKGATAIADTFNIVPSSYSSRVNEIFTLISEDPDGLAKALTMLRDLIQETDHLLKSKSILS</sequence>
<dbReference type="EMBL" id="JBHTLU010000031">
    <property type="protein sequence ID" value="MFD1223020.1"/>
    <property type="molecule type" value="Genomic_DNA"/>
</dbReference>
<dbReference type="Gene3D" id="3.30.460.10">
    <property type="entry name" value="Beta Polymerase, domain 2"/>
    <property type="match status" value="1"/>
</dbReference>
<dbReference type="SUPFAM" id="SSF81301">
    <property type="entry name" value="Nucleotidyltransferase"/>
    <property type="match status" value="1"/>
</dbReference>
<dbReference type="InterPro" id="IPR002934">
    <property type="entry name" value="Polymerase_NTP_transf_dom"/>
</dbReference>
<dbReference type="Pfam" id="PF01909">
    <property type="entry name" value="NTP_transf_2"/>
    <property type="match status" value="1"/>
</dbReference>
<dbReference type="RefSeq" id="WP_345588995.1">
    <property type="nucleotide sequence ID" value="NZ_BAABJG010000015.1"/>
</dbReference>
<reference evidence="3" key="1">
    <citation type="journal article" date="2019" name="Int. J. Syst. Evol. Microbiol.">
        <title>The Global Catalogue of Microorganisms (GCM) 10K type strain sequencing project: providing services to taxonomists for standard genome sequencing and annotation.</title>
        <authorList>
            <consortium name="The Broad Institute Genomics Platform"/>
            <consortium name="The Broad Institute Genome Sequencing Center for Infectious Disease"/>
            <person name="Wu L."/>
            <person name="Ma J."/>
        </authorList>
    </citation>
    <scope>NUCLEOTIDE SEQUENCE [LARGE SCALE GENOMIC DNA]</scope>
    <source>
        <strain evidence="3">CCUG 53270</strain>
    </source>
</reference>
<gene>
    <name evidence="2" type="ORF">ACFQ4B_23150</name>
</gene>
<comment type="caution">
    <text evidence="2">The sequence shown here is derived from an EMBL/GenBank/DDBJ whole genome shotgun (WGS) entry which is preliminary data.</text>
</comment>
<dbReference type="InterPro" id="IPR043519">
    <property type="entry name" value="NT_sf"/>
</dbReference>
<dbReference type="Proteomes" id="UP001597180">
    <property type="component" value="Unassembled WGS sequence"/>
</dbReference>
<accession>A0ABW3UU30</accession>
<protein>
    <submittedName>
        <fullName evidence="2">Nucleotidyltransferase domain-containing protein</fullName>
    </submittedName>
</protein>